<evidence type="ECO:0000313" key="15">
    <source>
        <dbReference type="Proteomes" id="UP000028838"/>
    </source>
</evidence>
<evidence type="ECO:0000256" key="4">
    <source>
        <dbReference type="ARBA" id="ARBA00012894"/>
    </source>
</evidence>
<keyword evidence="8" id="KW-0378">Hydrolase</keyword>
<evidence type="ECO:0000256" key="9">
    <source>
        <dbReference type="ARBA" id="ARBA00022840"/>
    </source>
</evidence>
<dbReference type="GO" id="GO:0005524">
    <property type="term" value="F:ATP binding"/>
    <property type="evidence" value="ECO:0007669"/>
    <property type="project" value="UniProtKB-KW"/>
</dbReference>
<dbReference type="PANTHER" id="PTHR28213:SF1">
    <property type="entry name" value="IMP-SPECIFIC 5'-NUCLEOTIDASE 1"/>
    <property type="match status" value="1"/>
</dbReference>
<dbReference type="GO" id="GO:0006190">
    <property type="term" value="P:inosine salvage"/>
    <property type="evidence" value="ECO:0007669"/>
    <property type="project" value="InterPro"/>
</dbReference>
<dbReference type="GO" id="GO:0008253">
    <property type="term" value="F:5'-nucleotidase activity"/>
    <property type="evidence" value="ECO:0007669"/>
    <property type="project" value="InterPro"/>
</dbReference>
<dbReference type="InterPro" id="IPR009453">
    <property type="entry name" value="ISN1"/>
</dbReference>
<dbReference type="GO" id="GO:0009117">
    <property type="term" value="P:nucleotide metabolic process"/>
    <property type="evidence" value="ECO:0007669"/>
    <property type="project" value="UniProtKB-KW"/>
</dbReference>
<evidence type="ECO:0000256" key="3">
    <source>
        <dbReference type="ARBA" id="ARBA00011881"/>
    </source>
</evidence>
<comment type="caution">
    <text evidence="14">The sequence shown here is derived from an EMBL/GenBank/DDBJ whole genome shotgun (WGS) entry which is preliminary data.</text>
</comment>
<keyword evidence="11" id="KW-0546">Nucleotide metabolism</keyword>
<evidence type="ECO:0000256" key="1">
    <source>
        <dbReference type="ARBA" id="ARBA00001946"/>
    </source>
</evidence>
<dbReference type="Pfam" id="PF06437">
    <property type="entry name" value="ISN1"/>
    <property type="match status" value="1"/>
</dbReference>
<dbReference type="InterPro" id="IPR036412">
    <property type="entry name" value="HAD-like_sf"/>
</dbReference>
<evidence type="ECO:0000256" key="10">
    <source>
        <dbReference type="ARBA" id="ARBA00022842"/>
    </source>
</evidence>
<gene>
    <name evidence="14" type="ORF">TGFOU_222710</name>
</gene>
<keyword evidence="9" id="KW-0067">ATP-binding</keyword>
<feature type="region of interest" description="Disordered" evidence="13">
    <location>
        <begin position="188"/>
        <end position="258"/>
    </location>
</feature>
<evidence type="ECO:0000313" key="14">
    <source>
        <dbReference type="EMBL" id="KFG47895.1"/>
    </source>
</evidence>
<dbReference type="OrthoDB" id="331168at2759"/>
<dbReference type="VEuPathDB" id="ToxoDB:TGFOU_222710"/>
<evidence type="ECO:0000256" key="12">
    <source>
        <dbReference type="ARBA" id="ARBA00047413"/>
    </source>
</evidence>
<accession>A0A086KU27</accession>
<feature type="compositionally biased region" description="Basic and acidic residues" evidence="13">
    <location>
        <begin position="225"/>
        <end position="237"/>
    </location>
</feature>
<comment type="subunit">
    <text evidence="3">Homotetramer.</text>
</comment>
<keyword evidence="10" id="KW-0460">Magnesium</keyword>
<dbReference type="Proteomes" id="UP000028838">
    <property type="component" value="Unassembled WGS sequence"/>
</dbReference>
<keyword evidence="6" id="KW-0479">Metal-binding</keyword>
<comment type="cofactor">
    <cofactor evidence="1">
        <name>Mg(2+)</name>
        <dbReference type="ChEBI" id="CHEBI:18420"/>
    </cofactor>
</comment>
<evidence type="ECO:0000256" key="11">
    <source>
        <dbReference type="ARBA" id="ARBA00023080"/>
    </source>
</evidence>
<proteinExistence type="inferred from homology"/>
<evidence type="ECO:0000256" key="7">
    <source>
        <dbReference type="ARBA" id="ARBA00022741"/>
    </source>
</evidence>
<comment type="similarity">
    <text evidence="2">Belongs to the ISN1 family.</text>
</comment>
<evidence type="ECO:0000256" key="6">
    <source>
        <dbReference type="ARBA" id="ARBA00022723"/>
    </source>
</evidence>
<dbReference type="SUPFAM" id="SSF56784">
    <property type="entry name" value="HAD-like"/>
    <property type="match status" value="1"/>
</dbReference>
<dbReference type="EC" id="3.1.3.99" evidence="4"/>
<evidence type="ECO:0000256" key="8">
    <source>
        <dbReference type="ARBA" id="ARBA00022801"/>
    </source>
</evidence>
<evidence type="ECO:0000256" key="2">
    <source>
        <dbReference type="ARBA" id="ARBA00005307"/>
    </source>
</evidence>
<dbReference type="PANTHER" id="PTHR28213">
    <property type="entry name" value="IMP-SPECIFIC 5'-NUCLEOTIDASE 1"/>
    <property type="match status" value="1"/>
</dbReference>
<dbReference type="GO" id="GO:0071592">
    <property type="term" value="P:nicotinic acid riboside biosynthetic process"/>
    <property type="evidence" value="ECO:0007669"/>
    <property type="project" value="TreeGrafter"/>
</dbReference>
<feature type="compositionally biased region" description="Low complexity" evidence="13">
    <location>
        <begin position="188"/>
        <end position="198"/>
    </location>
</feature>
<dbReference type="EMBL" id="AEYH02001703">
    <property type="protein sequence ID" value="KFG47895.1"/>
    <property type="molecule type" value="Genomic_DNA"/>
</dbReference>
<feature type="region of interest" description="Disordered" evidence="13">
    <location>
        <begin position="663"/>
        <end position="683"/>
    </location>
</feature>
<dbReference type="GO" id="GO:0000287">
    <property type="term" value="F:magnesium ion binding"/>
    <property type="evidence" value="ECO:0007669"/>
    <property type="project" value="InterPro"/>
</dbReference>
<protein>
    <recommendedName>
        <fullName evidence="5">IMP-specific 5'-nucleotidase 1</fullName>
        <ecNumber evidence="4">3.1.3.99</ecNumber>
    </recommendedName>
</protein>
<evidence type="ECO:0000256" key="13">
    <source>
        <dbReference type="SAM" id="MobiDB-lite"/>
    </source>
</evidence>
<dbReference type="GO" id="GO:0071590">
    <property type="term" value="P:nicotinamide riboside biosynthetic process"/>
    <property type="evidence" value="ECO:0007669"/>
    <property type="project" value="TreeGrafter"/>
</dbReference>
<organism evidence="14 15">
    <name type="scientific">Toxoplasma gondii FOU</name>
    <dbReference type="NCBI Taxonomy" id="943167"/>
    <lineage>
        <taxon>Eukaryota</taxon>
        <taxon>Sar</taxon>
        <taxon>Alveolata</taxon>
        <taxon>Apicomplexa</taxon>
        <taxon>Conoidasida</taxon>
        <taxon>Coccidia</taxon>
        <taxon>Eucoccidiorida</taxon>
        <taxon>Eimeriorina</taxon>
        <taxon>Sarcocystidae</taxon>
        <taxon>Toxoplasma</taxon>
    </lineage>
</organism>
<dbReference type="AlphaFoldDB" id="A0A086KU27"/>
<sequence>MAPPPEGGRAGCQSCLSQNFQHLPHHTQRDEGTPSPKYLSHSCSSPGFHSDVCSSSSQAGCSSSPSGVRSPASPDVCASPGVCASPSSSLCASGTLLLSSRPFCLSSGAAVDGSSTGSWRRETLDAVGGESGRRKFAANHFLPLLTELFVALFKARCFASLVVRVLQAIEDEIVVEEAFVPYITTPRSSYARSGSGAADRGDGSPGEDGNSSRGDAAVSPLSLDSGDKEAFDGDPRPQESPSETPDASPLASPTALDAATASKPTCGKKCGAGWPLFCPPTVSSFASVSLHLGSVPLGGSLPAAAFEAGPGCMHFRHSLSAGSASLGGGPGRQRPEGVMPFFTKLRLVAAFQRVDARACMTKRKVVPPSFHECREILNLAQILESRSQLRLVTMDGDETLYPDGANFTDERIARHIAALLRRGTKVAVVTAAGYGYETARYEERLGVLFEFLRKEKMPAEAAGNFYVMGGESNYLMKLSPALSLEPVDEALWTSFRPSCHPRDADRLLDIAEAALRSLSEELKLPACILRKARAVGLIRRQSVQDEEECALGCGSGDGMRRENLEEIVMRVRRTIRDEFGPHCMVPWSAFNGGNDVWVDIGNKAEGVALLQGLFQLFPRQCLHIGDQFGTSGNDLPARVCSPTAWVANPQETAALLHELLQEDKEEAEIPPRGDSKRQETKQE</sequence>
<evidence type="ECO:0000256" key="5">
    <source>
        <dbReference type="ARBA" id="ARBA00015544"/>
    </source>
</evidence>
<name>A0A086KU27_TOXGO</name>
<keyword evidence="7" id="KW-0547">Nucleotide-binding</keyword>
<reference evidence="14 15" key="1">
    <citation type="submission" date="2014-07" db="EMBL/GenBank/DDBJ databases">
        <authorList>
            <person name="Sibley D."/>
            <person name="Venepally P."/>
            <person name="Karamycheva S."/>
            <person name="Hadjithomas M."/>
            <person name="Khan A."/>
            <person name="Brunk B."/>
            <person name="Roos D."/>
            <person name="Caler E."/>
            <person name="Lorenzi H."/>
        </authorList>
    </citation>
    <scope>NUCLEOTIDE SEQUENCE [LARGE SCALE GENOMIC DNA]</scope>
    <source>
        <strain evidence="14 15">FOU</strain>
    </source>
</reference>
<comment type="catalytic activity">
    <reaction evidence="12">
        <text>IMP + H2O = inosine + phosphate</text>
        <dbReference type="Rhea" id="RHEA:27718"/>
        <dbReference type="ChEBI" id="CHEBI:15377"/>
        <dbReference type="ChEBI" id="CHEBI:17596"/>
        <dbReference type="ChEBI" id="CHEBI:43474"/>
        <dbReference type="ChEBI" id="CHEBI:58053"/>
        <dbReference type="EC" id="3.1.3.99"/>
    </reaction>
</comment>